<sequence length="94" mass="11012">MKVLGLDLLTDFSKKHANSKSQLDAWYAEAKQADWKTTHDIKQRYSSADFLSDNRVIFNIKGNDYRLVVQVRYQNGIVKIEWLGTHAEYSKKKF</sequence>
<dbReference type="GO" id="GO:0004519">
    <property type="term" value="F:endonuclease activity"/>
    <property type="evidence" value="ECO:0007669"/>
    <property type="project" value="InterPro"/>
</dbReference>
<name>A0A5P1UXZ1_9GAMM</name>
<dbReference type="GO" id="GO:0110001">
    <property type="term" value="C:toxin-antitoxin complex"/>
    <property type="evidence" value="ECO:0007669"/>
    <property type="project" value="InterPro"/>
</dbReference>
<organism evidence="1 2">
    <name type="scientific">Acinetobacter suaedae</name>
    <dbReference type="NCBI Taxonomy" id="2609668"/>
    <lineage>
        <taxon>Bacteria</taxon>
        <taxon>Pseudomonadati</taxon>
        <taxon>Pseudomonadota</taxon>
        <taxon>Gammaproteobacteria</taxon>
        <taxon>Moraxellales</taxon>
        <taxon>Moraxellaceae</taxon>
        <taxon>Acinetobacter</taxon>
    </lineage>
</organism>
<dbReference type="AlphaFoldDB" id="A0A5P1UXZ1"/>
<evidence type="ECO:0000313" key="1">
    <source>
        <dbReference type="EMBL" id="QER41022.1"/>
    </source>
</evidence>
<proteinExistence type="predicted"/>
<protein>
    <submittedName>
        <fullName evidence="1">Type II toxin-antitoxin system HigB family toxin</fullName>
    </submittedName>
</protein>
<evidence type="ECO:0000313" key="2">
    <source>
        <dbReference type="Proteomes" id="UP000325177"/>
    </source>
</evidence>
<dbReference type="KEGG" id="asue:F2A31_15495"/>
<dbReference type="Pfam" id="PF09907">
    <property type="entry name" value="HigB_toxin"/>
    <property type="match status" value="1"/>
</dbReference>
<dbReference type="InterPro" id="IPR018669">
    <property type="entry name" value="Toxin_HigB"/>
</dbReference>
<dbReference type="Proteomes" id="UP000325177">
    <property type="component" value="Chromosome"/>
</dbReference>
<gene>
    <name evidence="1" type="ORF">F2A31_15495</name>
</gene>
<dbReference type="EMBL" id="CP043909">
    <property type="protein sequence ID" value="QER41022.1"/>
    <property type="molecule type" value="Genomic_DNA"/>
</dbReference>
<keyword evidence="2" id="KW-1185">Reference proteome</keyword>
<dbReference type="GO" id="GO:0003723">
    <property type="term" value="F:RNA binding"/>
    <property type="evidence" value="ECO:0007669"/>
    <property type="project" value="InterPro"/>
</dbReference>
<dbReference type="RefSeq" id="WP_150027495.1">
    <property type="nucleotide sequence ID" value="NZ_CP043909.1"/>
</dbReference>
<reference evidence="1 2" key="1">
    <citation type="submission" date="2019-09" db="EMBL/GenBank/DDBJ databases">
        <title>Acinetobacter sp. C16S1 isolated from saline soil.</title>
        <authorList>
            <person name="Xu L."/>
            <person name="Sun J.-Q."/>
        </authorList>
    </citation>
    <scope>NUCLEOTIDE SEQUENCE [LARGE SCALE GENOMIC DNA]</scope>
    <source>
        <strain evidence="1 2">C16S1</strain>
    </source>
</reference>
<accession>A0A5P1UXZ1</accession>